<evidence type="ECO:0000256" key="5">
    <source>
        <dbReference type="ARBA" id="ARBA00023242"/>
    </source>
</evidence>
<evidence type="ECO:0000313" key="8">
    <source>
        <dbReference type="EMBL" id="GAA0152056.1"/>
    </source>
</evidence>
<sequence>MASSKQKQIEQDLQVPNYLDLNLSADPHYYSNSSSENINVETGIDSETRKVYPCTYCPRKFCNSRALGGHQNAHKRERAITKRGSPLSSLASTTIGIQAHSLIHKPHYSYPPPIIVGSPLYGHSGWDRKLLGLQPSVAQLGMENNYMGSSSERGGVFDGFNHKFLHSVDRRFKTANCQDGDEEGNLDLSLKL</sequence>
<evidence type="ECO:0000313" key="9">
    <source>
        <dbReference type="Proteomes" id="UP001454036"/>
    </source>
</evidence>
<evidence type="ECO:0000256" key="1">
    <source>
        <dbReference type="ARBA" id="ARBA00004123"/>
    </source>
</evidence>
<evidence type="ECO:0000256" key="2">
    <source>
        <dbReference type="ARBA" id="ARBA00022723"/>
    </source>
</evidence>
<evidence type="ECO:0000256" key="6">
    <source>
        <dbReference type="PROSITE-ProRule" id="PRU00042"/>
    </source>
</evidence>
<dbReference type="InterPro" id="IPR036236">
    <property type="entry name" value="Znf_C2H2_sf"/>
</dbReference>
<name>A0AAV3PLI5_LITER</name>
<dbReference type="Gene3D" id="3.30.160.60">
    <property type="entry name" value="Classic Zinc Finger"/>
    <property type="match status" value="1"/>
</dbReference>
<dbReference type="InterPro" id="IPR013087">
    <property type="entry name" value="Znf_C2H2_type"/>
</dbReference>
<dbReference type="GO" id="GO:0005634">
    <property type="term" value="C:nucleus"/>
    <property type="evidence" value="ECO:0007669"/>
    <property type="project" value="UniProtKB-SubCell"/>
</dbReference>
<dbReference type="InterPro" id="IPR044246">
    <property type="entry name" value="ZFP3-like"/>
</dbReference>
<keyword evidence="2" id="KW-0479">Metal-binding</keyword>
<dbReference type="PROSITE" id="PS50157">
    <property type="entry name" value="ZINC_FINGER_C2H2_2"/>
    <property type="match status" value="1"/>
</dbReference>
<dbReference type="Proteomes" id="UP001454036">
    <property type="component" value="Unassembled WGS sequence"/>
</dbReference>
<keyword evidence="5" id="KW-0539">Nucleus</keyword>
<proteinExistence type="predicted"/>
<dbReference type="PROSITE" id="PS00028">
    <property type="entry name" value="ZINC_FINGER_C2H2_1"/>
    <property type="match status" value="1"/>
</dbReference>
<dbReference type="SUPFAM" id="SSF57667">
    <property type="entry name" value="beta-beta-alpha zinc fingers"/>
    <property type="match status" value="1"/>
</dbReference>
<organism evidence="8 9">
    <name type="scientific">Lithospermum erythrorhizon</name>
    <name type="common">Purple gromwell</name>
    <name type="synonym">Lithospermum officinale var. erythrorhizon</name>
    <dbReference type="NCBI Taxonomy" id="34254"/>
    <lineage>
        <taxon>Eukaryota</taxon>
        <taxon>Viridiplantae</taxon>
        <taxon>Streptophyta</taxon>
        <taxon>Embryophyta</taxon>
        <taxon>Tracheophyta</taxon>
        <taxon>Spermatophyta</taxon>
        <taxon>Magnoliopsida</taxon>
        <taxon>eudicotyledons</taxon>
        <taxon>Gunneridae</taxon>
        <taxon>Pentapetalae</taxon>
        <taxon>asterids</taxon>
        <taxon>lamiids</taxon>
        <taxon>Boraginales</taxon>
        <taxon>Boraginaceae</taxon>
        <taxon>Boraginoideae</taxon>
        <taxon>Lithospermeae</taxon>
        <taxon>Lithospermum</taxon>
    </lineage>
</organism>
<evidence type="ECO:0000256" key="3">
    <source>
        <dbReference type="ARBA" id="ARBA00022771"/>
    </source>
</evidence>
<dbReference type="PANTHER" id="PTHR47287">
    <property type="entry name" value="C2H2 AND C2HC ZINC FINGERS SUPERFAMILY PROTEIN"/>
    <property type="match status" value="1"/>
</dbReference>
<feature type="domain" description="C2H2-type" evidence="7">
    <location>
        <begin position="52"/>
        <end position="79"/>
    </location>
</feature>
<evidence type="ECO:0000256" key="4">
    <source>
        <dbReference type="ARBA" id="ARBA00022833"/>
    </source>
</evidence>
<comment type="subcellular location">
    <subcellularLocation>
        <location evidence="1">Nucleus</location>
    </subcellularLocation>
</comment>
<accession>A0AAV3PLI5</accession>
<dbReference type="EMBL" id="BAABME010001904">
    <property type="protein sequence ID" value="GAA0152056.1"/>
    <property type="molecule type" value="Genomic_DNA"/>
</dbReference>
<keyword evidence="4" id="KW-0862">Zinc</keyword>
<dbReference type="GO" id="GO:0008270">
    <property type="term" value="F:zinc ion binding"/>
    <property type="evidence" value="ECO:0007669"/>
    <property type="project" value="UniProtKB-KW"/>
</dbReference>
<gene>
    <name evidence="8" type="ORF">LIER_10632</name>
</gene>
<protein>
    <recommendedName>
        <fullName evidence="7">C2H2-type domain-containing protein</fullName>
    </recommendedName>
</protein>
<dbReference type="AlphaFoldDB" id="A0AAV3PLI5"/>
<dbReference type="PANTHER" id="PTHR47287:SF15">
    <property type="entry name" value="ZINC FINGER PROTEIN 3-LIKE"/>
    <property type="match status" value="1"/>
</dbReference>
<comment type="caution">
    <text evidence="8">The sequence shown here is derived from an EMBL/GenBank/DDBJ whole genome shotgun (WGS) entry which is preliminary data.</text>
</comment>
<reference evidence="8 9" key="1">
    <citation type="submission" date="2024-01" db="EMBL/GenBank/DDBJ databases">
        <title>The complete chloroplast genome sequence of Lithospermum erythrorhizon: insights into the phylogenetic relationship among Boraginaceae species and the maternal lineages of purple gromwells.</title>
        <authorList>
            <person name="Okada T."/>
            <person name="Watanabe K."/>
        </authorList>
    </citation>
    <scope>NUCLEOTIDE SEQUENCE [LARGE SCALE GENOMIC DNA]</scope>
</reference>
<evidence type="ECO:0000259" key="7">
    <source>
        <dbReference type="PROSITE" id="PS50157"/>
    </source>
</evidence>
<keyword evidence="3 6" id="KW-0863">Zinc-finger</keyword>
<keyword evidence="9" id="KW-1185">Reference proteome</keyword>
<dbReference type="GO" id="GO:0009788">
    <property type="term" value="P:negative regulation of abscisic acid-activated signaling pathway"/>
    <property type="evidence" value="ECO:0007669"/>
    <property type="project" value="InterPro"/>
</dbReference>